<keyword evidence="1" id="KW-1133">Transmembrane helix</keyword>
<sequence length="119" mass="13400">MGKMIARPILRTIVGLGLLVAGTEAALFYQTGMEAERLSLAWPVVFSLLVATWIEADSRGDARVYRPYEFGFLVYLIWPLYLPYYLIRTRGALGFAWLVGAAILYLLGWVLKTAIWLVA</sequence>
<feature type="transmembrane region" description="Helical" evidence="1">
    <location>
        <begin position="68"/>
        <end position="87"/>
    </location>
</feature>
<evidence type="ECO:0000313" key="3">
    <source>
        <dbReference type="Proteomes" id="UP000050864"/>
    </source>
</evidence>
<proteinExistence type="predicted"/>
<dbReference type="PATRIC" id="fig|405444.3.peg.1586"/>
<keyword evidence="3" id="KW-1185">Reference proteome</keyword>
<dbReference type="EMBL" id="LDJI01000022">
    <property type="protein sequence ID" value="KRG63486.1"/>
    <property type="molecule type" value="Genomic_DNA"/>
</dbReference>
<dbReference type="Proteomes" id="UP000050864">
    <property type="component" value="Unassembled WGS sequence"/>
</dbReference>
<evidence type="ECO:0000256" key="1">
    <source>
        <dbReference type="SAM" id="Phobius"/>
    </source>
</evidence>
<feature type="transmembrane region" description="Helical" evidence="1">
    <location>
        <begin position="93"/>
        <end position="118"/>
    </location>
</feature>
<dbReference type="AlphaFoldDB" id="A0A0R0CB75"/>
<dbReference type="RefSeq" id="WP_057634602.1">
    <property type="nucleotide sequence ID" value="NZ_LDJI01000022.1"/>
</dbReference>
<dbReference type="OrthoDB" id="6896705at2"/>
<protein>
    <recommendedName>
        <fullName evidence="4">Transmembrane protein</fullName>
    </recommendedName>
</protein>
<accession>A0A0R0CB75</accession>
<name>A0A0R0CB75_9GAMM</name>
<feature type="transmembrane region" description="Helical" evidence="1">
    <location>
        <begin position="38"/>
        <end position="56"/>
    </location>
</feature>
<feature type="transmembrane region" description="Helical" evidence="1">
    <location>
        <begin position="12"/>
        <end position="32"/>
    </location>
</feature>
<evidence type="ECO:0008006" key="4">
    <source>
        <dbReference type="Google" id="ProtNLM"/>
    </source>
</evidence>
<comment type="caution">
    <text evidence="2">The sequence shown here is derived from an EMBL/GenBank/DDBJ whole genome shotgun (WGS) entry which is preliminary data.</text>
</comment>
<gene>
    <name evidence="2" type="ORF">ABB26_12465</name>
</gene>
<organism evidence="2 3">
    <name type="scientific">Stenotrophomonas humi</name>
    <dbReference type="NCBI Taxonomy" id="405444"/>
    <lineage>
        <taxon>Bacteria</taxon>
        <taxon>Pseudomonadati</taxon>
        <taxon>Pseudomonadota</taxon>
        <taxon>Gammaproteobacteria</taxon>
        <taxon>Lysobacterales</taxon>
        <taxon>Lysobacteraceae</taxon>
        <taxon>Stenotrophomonas</taxon>
    </lineage>
</organism>
<keyword evidence="1" id="KW-0472">Membrane</keyword>
<keyword evidence="1" id="KW-0812">Transmembrane</keyword>
<reference evidence="2 3" key="1">
    <citation type="submission" date="2015-05" db="EMBL/GenBank/DDBJ databases">
        <title>Genome sequencing and analysis of members of genus Stenotrophomonas.</title>
        <authorList>
            <person name="Patil P.P."/>
            <person name="Midha S."/>
            <person name="Patil P.B."/>
        </authorList>
    </citation>
    <scope>NUCLEOTIDE SEQUENCE [LARGE SCALE GENOMIC DNA]</scope>
    <source>
        <strain evidence="2 3">DSM 18929</strain>
    </source>
</reference>
<evidence type="ECO:0000313" key="2">
    <source>
        <dbReference type="EMBL" id="KRG63486.1"/>
    </source>
</evidence>